<proteinExistence type="predicted"/>
<reference evidence="2 3" key="1">
    <citation type="journal article" date="2020" name="Nat. Food">
        <title>A phased Vanilla planifolia genome enables genetic improvement of flavour and production.</title>
        <authorList>
            <person name="Hasing T."/>
            <person name="Tang H."/>
            <person name="Brym M."/>
            <person name="Khazi F."/>
            <person name="Huang T."/>
            <person name="Chambers A.H."/>
        </authorList>
    </citation>
    <scope>NUCLEOTIDE SEQUENCE [LARGE SCALE GENOMIC DNA]</scope>
    <source>
        <tissue evidence="2">Leaf</tissue>
    </source>
</reference>
<evidence type="ECO:0000313" key="2">
    <source>
        <dbReference type="EMBL" id="KAG0502958.1"/>
    </source>
</evidence>
<sequence length="122" mass="13206">MIGDVLSNKHTPSLTVGHDGIIGASLNAFLVLSSGVIYGYYYAHILKVDEEEFEDTGITSGRAICIILRFPACLDTSIQLGTLLRVSLFVHGLATAALLLNWALRKVNRLLFGSSTAVKWGQ</sequence>
<name>A0A835VN19_VANPL</name>
<gene>
    <name evidence="2" type="ORF">HPP92_003030</name>
</gene>
<dbReference type="Proteomes" id="UP000639772">
    <property type="component" value="Chromosome 1"/>
</dbReference>
<protein>
    <submittedName>
        <fullName evidence="2">Uncharacterized protein</fullName>
    </submittedName>
</protein>
<organism evidence="2 3">
    <name type="scientific">Vanilla planifolia</name>
    <name type="common">Vanilla</name>
    <dbReference type="NCBI Taxonomy" id="51239"/>
    <lineage>
        <taxon>Eukaryota</taxon>
        <taxon>Viridiplantae</taxon>
        <taxon>Streptophyta</taxon>
        <taxon>Embryophyta</taxon>
        <taxon>Tracheophyta</taxon>
        <taxon>Spermatophyta</taxon>
        <taxon>Magnoliopsida</taxon>
        <taxon>Liliopsida</taxon>
        <taxon>Asparagales</taxon>
        <taxon>Orchidaceae</taxon>
        <taxon>Vanilloideae</taxon>
        <taxon>Vanilleae</taxon>
        <taxon>Vanilla</taxon>
    </lineage>
</organism>
<keyword evidence="1" id="KW-0812">Transmembrane</keyword>
<evidence type="ECO:0000256" key="1">
    <source>
        <dbReference type="SAM" id="Phobius"/>
    </source>
</evidence>
<comment type="caution">
    <text evidence="2">The sequence shown here is derived from an EMBL/GenBank/DDBJ whole genome shotgun (WGS) entry which is preliminary data.</text>
</comment>
<evidence type="ECO:0000313" key="3">
    <source>
        <dbReference type="Proteomes" id="UP000639772"/>
    </source>
</evidence>
<accession>A0A835VN19</accession>
<feature type="transmembrane region" description="Helical" evidence="1">
    <location>
        <begin position="21"/>
        <end position="43"/>
    </location>
</feature>
<dbReference type="OrthoDB" id="286395at2759"/>
<feature type="transmembrane region" description="Helical" evidence="1">
    <location>
        <begin position="84"/>
        <end position="104"/>
    </location>
</feature>
<dbReference type="AlphaFoldDB" id="A0A835VN19"/>
<keyword evidence="1" id="KW-1133">Transmembrane helix</keyword>
<dbReference type="EMBL" id="JADCNM010000001">
    <property type="protein sequence ID" value="KAG0502958.1"/>
    <property type="molecule type" value="Genomic_DNA"/>
</dbReference>
<keyword evidence="1" id="KW-0472">Membrane</keyword>